<name>A0A7X2NRH5_9FIRM</name>
<dbReference type="InterPro" id="IPR050925">
    <property type="entry name" value="Rhomboid_protease_S54"/>
</dbReference>
<reference evidence="9 10" key="1">
    <citation type="submission" date="2019-08" db="EMBL/GenBank/DDBJ databases">
        <title>In-depth cultivation of the pig gut microbiome towards novel bacterial diversity and tailored functional studies.</title>
        <authorList>
            <person name="Wylensek D."/>
            <person name="Hitch T.C.A."/>
            <person name="Clavel T."/>
        </authorList>
    </citation>
    <scope>NUCLEOTIDE SEQUENCE [LARGE SCALE GENOMIC DNA]</scope>
    <source>
        <strain evidence="9 10">Oil+RF-744-GAM-WT-6</strain>
    </source>
</reference>
<keyword evidence="9" id="KW-0645">Protease</keyword>
<evidence type="ECO:0000256" key="1">
    <source>
        <dbReference type="ARBA" id="ARBA00004141"/>
    </source>
</evidence>
<feature type="transmembrane region" description="Helical" evidence="7">
    <location>
        <begin position="12"/>
        <end position="30"/>
    </location>
</feature>
<evidence type="ECO:0000313" key="10">
    <source>
        <dbReference type="Proteomes" id="UP000461880"/>
    </source>
</evidence>
<dbReference type="GO" id="GO:0004252">
    <property type="term" value="F:serine-type endopeptidase activity"/>
    <property type="evidence" value="ECO:0007669"/>
    <property type="project" value="InterPro"/>
</dbReference>
<sequence length="270" mass="30378">MKQWKLIPPVTKTILFVCTAITVLIHVIPFEGNSTETAILFGAYYKTFVSAGEWWRLFTAGFEHVNFWHLLMNMYSLYLLGSVLERTYRPLRYFLLLCLSSIAGYAFLFVTGGNTVAVGLSGGLYGLMAAYFILVYKAGGFRIPQVRNSCLEVLAINLIMNFMPGIGYQVHLGGLFMGALLGILFTRDPQWKSVRSSALLCTIAFSAVLMILIPSHLSIPEDERYLGTDARILTYEKDHGLQNYAEGMARRIDDLYEISYLEETLTEDNG</sequence>
<proteinExistence type="inferred from homology"/>
<gene>
    <name evidence="9" type="ORF">FYJ51_04090</name>
</gene>
<feature type="domain" description="Peptidase S54 rhomboid" evidence="8">
    <location>
        <begin position="52"/>
        <end position="186"/>
    </location>
</feature>
<feature type="transmembrane region" description="Helical" evidence="7">
    <location>
        <begin position="67"/>
        <end position="84"/>
    </location>
</feature>
<evidence type="ECO:0000256" key="7">
    <source>
        <dbReference type="SAM" id="Phobius"/>
    </source>
</evidence>
<evidence type="ECO:0000256" key="3">
    <source>
        <dbReference type="ARBA" id="ARBA00022692"/>
    </source>
</evidence>
<feature type="transmembrane region" description="Helical" evidence="7">
    <location>
        <begin position="91"/>
        <end position="110"/>
    </location>
</feature>
<keyword evidence="6 7" id="KW-0472">Membrane</keyword>
<feature type="transmembrane region" description="Helical" evidence="7">
    <location>
        <begin position="116"/>
        <end position="134"/>
    </location>
</feature>
<dbReference type="RefSeq" id="WP_154503547.1">
    <property type="nucleotide sequence ID" value="NZ_JAQXPC010000088.1"/>
</dbReference>
<dbReference type="PANTHER" id="PTHR43731">
    <property type="entry name" value="RHOMBOID PROTEASE"/>
    <property type="match status" value="1"/>
</dbReference>
<dbReference type="Pfam" id="PF01694">
    <property type="entry name" value="Rhomboid"/>
    <property type="match status" value="1"/>
</dbReference>
<accession>A0A7X2NRH5</accession>
<dbReference type="GO" id="GO:0016020">
    <property type="term" value="C:membrane"/>
    <property type="evidence" value="ECO:0007669"/>
    <property type="project" value="UniProtKB-SubCell"/>
</dbReference>
<keyword evidence="3 7" id="KW-0812">Transmembrane</keyword>
<keyword evidence="10" id="KW-1185">Reference proteome</keyword>
<comment type="caution">
    <text evidence="9">The sequence shown here is derived from an EMBL/GenBank/DDBJ whole genome shotgun (WGS) entry which is preliminary data.</text>
</comment>
<feature type="transmembrane region" description="Helical" evidence="7">
    <location>
        <begin position="198"/>
        <end position="217"/>
    </location>
</feature>
<comment type="similarity">
    <text evidence="2">Belongs to the peptidase S54 family.</text>
</comment>
<evidence type="ECO:0000256" key="6">
    <source>
        <dbReference type="ARBA" id="ARBA00023136"/>
    </source>
</evidence>
<organism evidence="9 10">
    <name type="scientific">Stecheria intestinalis</name>
    <dbReference type="NCBI Taxonomy" id="2606630"/>
    <lineage>
        <taxon>Bacteria</taxon>
        <taxon>Bacillati</taxon>
        <taxon>Bacillota</taxon>
        <taxon>Erysipelotrichia</taxon>
        <taxon>Erysipelotrichales</taxon>
        <taxon>Erysipelotrichaceae</taxon>
        <taxon>Stecheria</taxon>
    </lineage>
</organism>
<feature type="transmembrane region" description="Helical" evidence="7">
    <location>
        <begin position="169"/>
        <end position="186"/>
    </location>
</feature>
<evidence type="ECO:0000313" key="9">
    <source>
        <dbReference type="EMBL" id="MSS58080.1"/>
    </source>
</evidence>
<evidence type="ECO:0000256" key="5">
    <source>
        <dbReference type="ARBA" id="ARBA00022989"/>
    </source>
</evidence>
<evidence type="ECO:0000256" key="2">
    <source>
        <dbReference type="ARBA" id="ARBA00009045"/>
    </source>
</evidence>
<evidence type="ECO:0000259" key="8">
    <source>
        <dbReference type="Pfam" id="PF01694"/>
    </source>
</evidence>
<dbReference type="EMBL" id="VUMN01000006">
    <property type="protein sequence ID" value="MSS58080.1"/>
    <property type="molecule type" value="Genomic_DNA"/>
</dbReference>
<dbReference type="PANTHER" id="PTHR43731:SF14">
    <property type="entry name" value="PRESENILIN-ASSOCIATED RHOMBOID-LIKE PROTEIN, MITOCHONDRIAL"/>
    <property type="match status" value="1"/>
</dbReference>
<dbReference type="AlphaFoldDB" id="A0A7X2NRH5"/>
<keyword evidence="5 7" id="KW-1133">Transmembrane helix</keyword>
<protein>
    <submittedName>
        <fullName evidence="9">Rhomboid family intramembrane serine protease</fullName>
    </submittedName>
</protein>
<dbReference type="SUPFAM" id="SSF144091">
    <property type="entry name" value="Rhomboid-like"/>
    <property type="match status" value="1"/>
</dbReference>
<dbReference type="Proteomes" id="UP000461880">
    <property type="component" value="Unassembled WGS sequence"/>
</dbReference>
<evidence type="ECO:0000256" key="4">
    <source>
        <dbReference type="ARBA" id="ARBA00022801"/>
    </source>
</evidence>
<dbReference type="InterPro" id="IPR035952">
    <property type="entry name" value="Rhomboid-like_sf"/>
</dbReference>
<dbReference type="Gene3D" id="1.20.1540.10">
    <property type="entry name" value="Rhomboid-like"/>
    <property type="match status" value="1"/>
</dbReference>
<keyword evidence="4" id="KW-0378">Hydrolase</keyword>
<dbReference type="GO" id="GO:0006508">
    <property type="term" value="P:proteolysis"/>
    <property type="evidence" value="ECO:0007669"/>
    <property type="project" value="UniProtKB-KW"/>
</dbReference>
<dbReference type="InterPro" id="IPR022764">
    <property type="entry name" value="Peptidase_S54_rhomboid_dom"/>
</dbReference>
<comment type="subcellular location">
    <subcellularLocation>
        <location evidence="1">Membrane</location>
        <topology evidence="1">Multi-pass membrane protein</topology>
    </subcellularLocation>
</comment>